<comment type="caution">
    <text evidence="10">The sequence shown here is derived from an EMBL/GenBank/DDBJ whole genome shotgun (WGS) entry which is preliminary data.</text>
</comment>
<keyword evidence="4 8" id="KW-0805">Transcription regulation</keyword>
<dbReference type="GO" id="GO:0016592">
    <property type="term" value="C:mediator complex"/>
    <property type="evidence" value="ECO:0007669"/>
    <property type="project" value="InterPro"/>
</dbReference>
<dbReference type="Pfam" id="PF05983">
    <property type="entry name" value="Med7"/>
    <property type="match status" value="1"/>
</dbReference>
<evidence type="ECO:0000256" key="8">
    <source>
        <dbReference type="RuleBase" id="RU364060"/>
    </source>
</evidence>
<dbReference type="SUPFAM" id="SSF140718">
    <property type="entry name" value="Mediator hinge subcomplex-like"/>
    <property type="match status" value="1"/>
</dbReference>
<accession>A0A9W8K7K2</accession>
<evidence type="ECO:0000256" key="1">
    <source>
        <dbReference type="ARBA" id="ARBA00004123"/>
    </source>
</evidence>
<dbReference type="InterPro" id="IPR009244">
    <property type="entry name" value="Mediatior_Med7"/>
</dbReference>
<sequence>MDGEDTAELRNPFPSPPSHYTKYTTHNLNLLALFKERASDNPNPNQQELLSDQNDVPDWPLTQLEKPQVDWILEEPDAYYEVYGDRWFVRISLSPDSRAMLRIFQVKETIPSLAESGGNQLYPADPTIDRRPALRSVLRSLLVTYSALTGSLLLPPPTNPEIPPEWQRHVDWINILSQNLMAAANDLRPVQARGHLESMMKRQLDLRREETETLHQKCDALDVKLEELRASVKQMLEDTQILASKDKDAKIQSFNANASNDVTLNDVLTWAEQL</sequence>
<evidence type="ECO:0000313" key="10">
    <source>
        <dbReference type="EMBL" id="KAJ3514402.1"/>
    </source>
</evidence>
<dbReference type="GO" id="GO:0003712">
    <property type="term" value="F:transcription coregulator activity"/>
    <property type="evidence" value="ECO:0007669"/>
    <property type="project" value="InterPro"/>
</dbReference>
<keyword evidence="11" id="KW-1185">Reference proteome</keyword>
<feature type="region of interest" description="Disordered" evidence="9">
    <location>
        <begin position="38"/>
        <end position="57"/>
    </location>
</feature>
<dbReference type="GO" id="GO:0006357">
    <property type="term" value="P:regulation of transcription by RNA polymerase II"/>
    <property type="evidence" value="ECO:0007669"/>
    <property type="project" value="InterPro"/>
</dbReference>
<feature type="compositionally biased region" description="Polar residues" evidence="9">
    <location>
        <begin position="40"/>
        <end position="54"/>
    </location>
</feature>
<dbReference type="EMBL" id="JANKHO010000147">
    <property type="protein sequence ID" value="KAJ3514402.1"/>
    <property type="molecule type" value="Genomic_DNA"/>
</dbReference>
<proteinExistence type="inferred from homology"/>
<evidence type="ECO:0000313" key="11">
    <source>
        <dbReference type="Proteomes" id="UP001148786"/>
    </source>
</evidence>
<evidence type="ECO:0000256" key="7">
    <source>
        <dbReference type="ARBA" id="ARBA00023242"/>
    </source>
</evidence>
<evidence type="ECO:0000256" key="6">
    <source>
        <dbReference type="ARBA" id="ARBA00023163"/>
    </source>
</evidence>
<dbReference type="OrthoDB" id="10253553at2759"/>
<dbReference type="AlphaFoldDB" id="A0A9W8K7K2"/>
<evidence type="ECO:0000256" key="2">
    <source>
        <dbReference type="ARBA" id="ARBA00009994"/>
    </source>
</evidence>
<dbReference type="Gene3D" id="6.10.140.200">
    <property type="match status" value="1"/>
</dbReference>
<protein>
    <recommendedName>
        <fullName evidence="3 8">Mediator of RNA polymerase II transcription subunit 7</fullName>
    </recommendedName>
</protein>
<reference evidence="10" key="1">
    <citation type="submission" date="2022-07" db="EMBL/GenBank/DDBJ databases">
        <title>Genome Sequence of Agrocybe chaxingu.</title>
        <authorList>
            <person name="Buettner E."/>
        </authorList>
    </citation>
    <scope>NUCLEOTIDE SEQUENCE</scope>
    <source>
        <strain evidence="10">MP-N11</strain>
    </source>
</reference>
<comment type="function">
    <text evidence="8">Component of the Mediator complex, a coactivator involved in the regulated transcription of nearly all RNA polymerase II-dependent genes. Mediator functions as a bridge to convey information from gene-specific regulatory proteins to the basal RNA polymerase II transcription machinery.</text>
</comment>
<comment type="similarity">
    <text evidence="2 8">Belongs to the Mediator complex subunit 7 family.</text>
</comment>
<keyword evidence="5 8" id="KW-0010">Activator</keyword>
<evidence type="ECO:0000256" key="3">
    <source>
        <dbReference type="ARBA" id="ARBA00020631"/>
    </source>
</evidence>
<keyword evidence="7 8" id="KW-0539">Nucleus</keyword>
<dbReference type="PANTHER" id="PTHR21428:SF11">
    <property type="entry name" value="MEDIATOR OF RNA POLYMERASE II TRANSCRIPTION SUBUNIT 7"/>
    <property type="match status" value="1"/>
</dbReference>
<comment type="subcellular location">
    <subcellularLocation>
        <location evidence="1 8">Nucleus</location>
    </subcellularLocation>
</comment>
<gene>
    <name evidence="10" type="ORF">NLJ89_g2403</name>
</gene>
<organism evidence="10 11">
    <name type="scientific">Agrocybe chaxingu</name>
    <dbReference type="NCBI Taxonomy" id="84603"/>
    <lineage>
        <taxon>Eukaryota</taxon>
        <taxon>Fungi</taxon>
        <taxon>Dikarya</taxon>
        <taxon>Basidiomycota</taxon>
        <taxon>Agaricomycotina</taxon>
        <taxon>Agaricomycetes</taxon>
        <taxon>Agaricomycetidae</taxon>
        <taxon>Agaricales</taxon>
        <taxon>Agaricineae</taxon>
        <taxon>Strophariaceae</taxon>
        <taxon>Agrocybe</taxon>
    </lineage>
</organism>
<dbReference type="Gene3D" id="6.10.140.1520">
    <property type="match status" value="1"/>
</dbReference>
<evidence type="ECO:0000256" key="5">
    <source>
        <dbReference type="ARBA" id="ARBA00023159"/>
    </source>
</evidence>
<comment type="subunit">
    <text evidence="8">Component of the Mediator complex.</text>
</comment>
<keyword evidence="6 8" id="KW-0804">Transcription</keyword>
<dbReference type="InterPro" id="IPR044888">
    <property type="entry name" value="Mediatior_Med7_sf"/>
</dbReference>
<dbReference type="PANTHER" id="PTHR21428">
    <property type="entry name" value="MEDIATOR OF RNA POLYMERASE II TRANSCRIPTION SUBUNIT 7"/>
    <property type="match status" value="1"/>
</dbReference>
<evidence type="ECO:0000256" key="4">
    <source>
        <dbReference type="ARBA" id="ARBA00023015"/>
    </source>
</evidence>
<evidence type="ECO:0000256" key="9">
    <source>
        <dbReference type="SAM" id="MobiDB-lite"/>
    </source>
</evidence>
<dbReference type="InterPro" id="IPR037212">
    <property type="entry name" value="Med7/Med21-like"/>
</dbReference>
<feature type="region of interest" description="Disordered" evidence="9">
    <location>
        <begin position="1"/>
        <end position="21"/>
    </location>
</feature>
<dbReference type="Proteomes" id="UP001148786">
    <property type="component" value="Unassembled WGS sequence"/>
</dbReference>
<name>A0A9W8K7K2_9AGAR</name>
<dbReference type="GO" id="GO:0070847">
    <property type="term" value="C:core mediator complex"/>
    <property type="evidence" value="ECO:0007669"/>
    <property type="project" value="TreeGrafter"/>
</dbReference>